<organism evidence="2 3">
    <name type="scientific">Alienimonas chondri</name>
    <dbReference type="NCBI Taxonomy" id="2681879"/>
    <lineage>
        <taxon>Bacteria</taxon>
        <taxon>Pseudomonadati</taxon>
        <taxon>Planctomycetota</taxon>
        <taxon>Planctomycetia</taxon>
        <taxon>Planctomycetales</taxon>
        <taxon>Planctomycetaceae</taxon>
        <taxon>Alienimonas</taxon>
    </lineage>
</organism>
<comment type="caution">
    <text evidence="2">The sequence shown here is derived from an EMBL/GenBank/DDBJ whole genome shotgun (WGS) entry which is preliminary data.</text>
</comment>
<evidence type="ECO:0000313" key="3">
    <source>
        <dbReference type="Proteomes" id="UP000609651"/>
    </source>
</evidence>
<keyword evidence="3" id="KW-1185">Reference proteome</keyword>
<feature type="compositionally biased region" description="Acidic residues" evidence="1">
    <location>
        <begin position="75"/>
        <end position="88"/>
    </location>
</feature>
<reference evidence="2 3" key="1">
    <citation type="journal article" date="2020" name="Syst. Appl. Microbiol.">
        <title>Alienimonas chondri sp. nov., a novel planctomycete isolated from the biofilm of the red alga Chondrus crispus.</title>
        <authorList>
            <person name="Vitorino I."/>
            <person name="Albuquerque L."/>
            <person name="Wiegand S."/>
            <person name="Kallscheuer N."/>
            <person name="da Costa M.S."/>
            <person name="Lobo-da-Cunha A."/>
            <person name="Jogler C."/>
            <person name="Lage O.M."/>
        </authorList>
    </citation>
    <scope>NUCLEOTIDE SEQUENCE [LARGE SCALE GENOMIC DNA]</scope>
    <source>
        <strain evidence="2 3">LzC2</strain>
    </source>
</reference>
<evidence type="ECO:0000313" key="2">
    <source>
        <dbReference type="EMBL" id="NNJ27703.1"/>
    </source>
</evidence>
<gene>
    <name evidence="2" type="ORF">LzC2_38110</name>
</gene>
<accession>A0ABX1VHU8</accession>
<protein>
    <submittedName>
        <fullName evidence="2">Uncharacterized protein</fullName>
    </submittedName>
</protein>
<name>A0ABX1VHU8_9PLAN</name>
<feature type="compositionally biased region" description="Low complexity" evidence="1">
    <location>
        <begin position="1"/>
        <end position="23"/>
    </location>
</feature>
<evidence type="ECO:0000256" key="1">
    <source>
        <dbReference type="SAM" id="MobiDB-lite"/>
    </source>
</evidence>
<dbReference type="EMBL" id="WTPX01000187">
    <property type="protein sequence ID" value="NNJ27703.1"/>
    <property type="molecule type" value="Genomic_DNA"/>
</dbReference>
<feature type="region of interest" description="Disordered" evidence="1">
    <location>
        <begin position="1"/>
        <end position="107"/>
    </location>
</feature>
<dbReference type="Proteomes" id="UP000609651">
    <property type="component" value="Unassembled WGS sequence"/>
</dbReference>
<sequence>MAAFANEAAQAAAESPTPEPAVATPNDFPATPATASVADPFAAAEVDQAAEPSVESIDRESLPSAPLWGAPSESTDAESTESVPDADAEGGGWQSRKSLEVDPFAGL</sequence>
<proteinExistence type="predicted"/>